<dbReference type="eggNOG" id="COG3628">
    <property type="taxonomic scope" value="Bacteria"/>
</dbReference>
<accession>A0A089X316</accession>
<organism evidence="2 3">
    <name type="scientific">Streptomyces glaucescens</name>
    <dbReference type="NCBI Taxonomy" id="1907"/>
    <lineage>
        <taxon>Bacteria</taxon>
        <taxon>Bacillati</taxon>
        <taxon>Actinomycetota</taxon>
        <taxon>Actinomycetes</taxon>
        <taxon>Kitasatosporales</taxon>
        <taxon>Streptomycetaceae</taxon>
        <taxon>Streptomyces</taxon>
    </lineage>
</organism>
<protein>
    <submittedName>
        <fullName evidence="2">Putative GPW/gp25 family protein</fullName>
    </submittedName>
</protein>
<sequence length="136" mass="15057">MSPHNEPGPTGAVGPRSDFAFPFRADRRGRTAHARHSEHVYDLIEQLLFTSPGERVMRPDFGCGLLDLVFAQNSPEILSTLELSVHAALQRLLGDLIEVDALDITGEDTVVRVRLSYVVRSDGMRREDVFEGRAAA</sequence>
<dbReference type="STRING" id="1907.SGLAU_07265"/>
<gene>
    <name evidence="2" type="ORF">SGLAU_07265</name>
</gene>
<dbReference type="AlphaFoldDB" id="A0A089X316"/>
<keyword evidence="3" id="KW-1185">Reference proteome</keyword>
<proteinExistence type="predicted"/>
<dbReference type="HOGENOM" id="CLU_133204_0_1_11"/>
<feature type="domain" description="IraD/Gp25-like" evidence="1">
    <location>
        <begin position="36"/>
        <end position="122"/>
    </location>
</feature>
<dbReference type="Proteomes" id="UP000029482">
    <property type="component" value="Chromosome"/>
</dbReference>
<reference evidence="3" key="1">
    <citation type="journal article" date="2015" name="J. Biotechnol.">
        <title>Complete genome sequence of the actinobacterium Streptomyces glaucescens GLA.O (DSM 40922) consisting of a linear chromosome and one linear plasmid.</title>
        <authorList>
            <person name="Ortseifen V."/>
            <person name="Winkler A."/>
            <person name="Albersmeier A."/>
            <person name="Wendler S."/>
            <person name="Puhler A."/>
            <person name="Kalinowski J."/>
            <person name="Ruckert C."/>
        </authorList>
    </citation>
    <scope>NUCLEOTIDE SEQUENCE [LARGE SCALE GENOMIC DNA]</scope>
    <source>
        <strain evidence="3">DSM 40922 / GLA O</strain>
    </source>
</reference>
<dbReference type="Pfam" id="PF04965">
    <property type="entry name" value="GPW_gp25"/>
    <property type="match status" value="1"/>
</dbReference>
<evidence type="ECO:0000259" key="1">
    <source>
        <dbReference type="Pfam" id="PF04965"/>
    </source>
</evidence>
<name>A0A089X316_STRGA</name>
<evidence type="ECO:0000313" key="2">
    <source>
        <dbReference type="EMBL" id="AIR97468.1"/>
    </source>
</evidence>
<dbReference type="SUPFAM" id="SSF160719">
    <property type="entry name" value="gpW/gp25-like"/>
    <property type="match status" value="1"/>
</dbReference>
<evidence type="ECO:0000313" key="3">
    <source>
        <dbReference type="Proteomes" id="UP000029482"/>
    </source>
</evidence>
<dbReference type="KEGG" id="sgu:SGLAU_07265"/>
<dbReference type="InterPro" id="IPR007048">
    <property type="entry name" value="IraD/Gp25-like"/>
</dbReference>
<dbReference type="RefSeq" id="WP_043499349.1">
    <property type="nucleotide sequence ID" value="NZ_CP009438.1"/>
</dbReference>
<dbReference type="OrthoDB" id="9802846at2"/>
<dbReference type="Gene3D" id="3.10.450.40">
    <property type="match status" value="1"/>
</dbReference>
<dbReference type="EMBL" id="CP009438">
    <property type="protein sequence ID" value="AIR97468.1"/>
    <property type="molecule type" value="Genomic_DNA"/>
</dbReference>